<organism evidence="5 6">
    <name type="scientific">Rhodamnia argentea</name>
    <dbReference type="NCBI Taxonomy" id="178133"/>
    <lineage>
        <taxon>Eukaryota</taxon>
        <taxon>Viridiplantae</taxon>
        <taxon>Streptophyta</taxon>
        <taxon>Embryophyta</taxon>
        <taxon>Tracheophyta</taxon>
        <taxon>Spermatophyta</taxon>
        <taxon>Magnoliopsida</taxon>
        <taxon>eudicotyledons</taxon>
        <taxon>Gunneridae</taxon>
        <taxon>Pentapetalae</taxon>
        <taxon>rosids</taxon>
        <taxon>malvids</taxon>
        <taxon>Myrtales</taxon>
        <taxon>Myrtaceae</taxon>
        <taxon>Myrtoideae</taxon>
        <taxon>Myrteae</taxon>
        <taxon>Australasian group</taxon>
        <taxon>Rhodamnia</taxon>
    </lineage>
</organism>
<sequence length="369" mass="41201">MATIEHSKLAFRPRPHQTQTGTWVYILVRERHQQANGISSSKLQKQGCFWVRPETTKRRRLGVRMVGAGDVAKPRGEAEGGDGDGGERDSVRVCGMQFAYEGQPPLFLDFNLSVSPGSRCLLLGANGSGKTTLLKILAGKHMVGGQNVVRVLNRSAFHDTKLVCSGDLAYLGGSWSKTVGSAGEIPLQGDFSAEHMIFGVEGADPVRREKLIELLDIDLQWRMHKVSDGQRRRVQICMGLLHPFQVLLLDEVTVDLDVVTRMDFLDFLREECDQRGAAIVYATHIFDGLETWATHLVYIQDGELRRAERLMEVDDLKSSANLHSVVEAWLRAETKREKKKPATNLSQPQKTSLSGASPFQSSRHMAYYR</sequence>
<dbReference type="RefSeq" id="XP_030515811.2">
    <property type="nucleotide sequence ID" value="XM_030659951.2"/>
</dbReference>
<dbReference type="PANTHER" id="PTHR43158:SF2">
    <property type="entry name" value="SKFA PEPTIDE EXPORT ATP-BINDING PROTEIN SKFE"/>
    <property type="match status" value="1"/>
</dbReference>
<proteinExistence type="predicted"/>
<feature type="compositionally biased region" description="Polar residues" evidence="3">
    <location>
        <begin position="343"/>
        <end position="363"/>
    </location>
</feature>
<dbReference type="InterPro" id="IPR027417">
    <property type="entry name" value="P-loop_NTPase"/>
</dbReference>
<accession>A0A8B8N069</accession>
<dbReference type="SMART" id="SM00382">
    <property type="entry name" value="AAA"/>
    <property type="match status" value="1"/>
</dbReference>
<dbReference type="PROSITE" id="PS50893">
    <property type="entry name" value="ABC_TRANSPORTER_2"/>
    <property type="match status" value="1"/>
</dbReference>
<dbReference type="KEGG" id="rarg:115729385"/>
<dbReference type="InterPro" id="IPR003593">
    <property type="entry name" value="AAA+_ATPase"/>
</dbReference>
<dbReference type="InterPro" id="IPR003439">
    <property type="entry name" value="ABC_transporter-like_ATP-bd"/>
</dbReference>
<evidence type="ECO:0000256" key="3">
    <source>
        <dbReference type="SAM" id="MobiDB-lite"/>
    </source>
</evidence>
<evidence type="ECO:0000259" key="4">
    <source>
        <dbReference type="PROSITE" id="PS50893"/>
    </source>
</evidence>
<name>A0A8B8N069_9MYRT</name>
<evidence type="ECO:0000313" key="6">
    <source>
        <dbReference type="RefSeq" id="XP_030515811.2"/>
    </source>
</evidence>
<dbReference type="Proteomes" id="UP000827889">
    <property type="component" value="Chromosome 10"/>
</dbReference>
<dbReference type="AlphaFoldDB" id="A0A8B8N069"/>
<dbReference type="GO" id="GO:0005524">
    <property type="term" value="F:ATP binding"/>
    <property type="evidence" value="ECO:0007669"/>
    <property type="project" value="UniProtKB-KW"/>
</dbReference>
<dbReference type="Gene3D" id="3.40.50.300">
    <property type="entry name" value="P-loop containing nucleotide triphosphate hydrolases"/>
    <property type="match status" value="1"/>
</dbReference>
<keyword evidence="5" id="KW-1185">Reference proteome</keyword>
<dbReference type="GO" id="GO:0005737">
    <property type="term" value="C:cytoplasm"/>
    <property type="evidence" value="ECO:0007669"/>
    <property type="project" value="UniProtKB-SubCell"/>
</dbReference>
<dbReference type="PANTHER" id="PTHR43158">
    <property type="entry name" value="SKFA PEPTIDE EXPORT ATP-BINDING PROTEIN SKFE"/>
    <property type="match status" value="1"/>
</dbReference>
<protein>
    <submittedName>
        <fullName evidence="6">ABC transporter I family member 19-like</fullName>
    </submittedName>
</protein>
<reference evidence="6" key="1">
    <citation type="submission" date="2025-08" db="UniProtKB">
        <authorList>
            <consortium name="RefSeq"/>
        </authorList>
    </citation>
    <scope>IDENTIFICATION</scope>
    <source>
        <tissue evidence="6">Leaf</tissue>
    </source>
</reference>
<keyword evidence="1" id="KW-0547">Nucleotide-binding</keyword>
<gene>
    <name evidence="6" type="primary">LOC115729385</name>
</gene>
<keyword evidence="2" id="KW-0067">ATP-binding</keyword>
<dbReference type="GO" id="GO:0016887">
    <property type="term" value="F:ATP hydrolysis activity"/>
    <property type="evidence" value="ECO:0007669"/>
    <property type="project" value="InterPro"/>
</dbReference>
<feature type="domain" description="ABC transporter" evidence="4">
    <location>
        <begin position="91"/>
        <end position="326"/>
    </location>
</feature>
<evidence type="ECO:0000256" key="2">
    <source>
        <dbReference type="ARBA" id="ARBA00022840"/>
    </source>
</evidence>
<dbReference type="Pfam" id="PF00005">
    <property type="entry name" value="ABC_tran"/>
    <property type="match status" value="1"/>
</dbReference>
<evidence type="ECO:0000256" key="1">
    <source>
        <dbReference type="ARBA" id="ARBA00022741"/>
    </source>
</evidence>
<dbReference type="SUPFAM" id="SSF52540">
    <property type="entry name" value="P-loop containing nucleoside triphosphate hydrolases"/>
    <property type="match status" value="1"/>
</dbReference>
<feature type="region of interest" description="Disordered" evidence="3">
    <location>
        <begin position="337"/>
        <end position="369"/>
    </location>
</feature>
<evidence type="ECO:0000313" key="5">
    <source>
        <dbReference type="Proteomes" id="UP000827889"/>
    </source>
</evidence>
<dbReference type="GeneID" id="115729385"/>